<dbReference type="EMBL" id="LKEU01000014">
    <property type="protein sequence ID" value="OFV71818.1"/>
    <property type="molecule type" value="Genomic_DNA"/>
</dbReference>
<dbReference type="InterPro" id="IPR023574">
    <property type="entry name" value="Ribosomal_uL4_dom_sf"/>
</dbReference>
<evidence type="ECO:0000256" key="1">
    <source>
        <dbReference type="ARBA" id="ARBA00010528"/>
    </source>
</evidence>
<feature type="compositionally biased region" description="Basic residues" evidence="7">
    <location>
        <begin position="60"/>
        <end position="71"/>
    </location>
</feature>
<dbReference type="Proteomes" id="UP000176244">
    <property type="component" value="Unassembled WGS sequence"/>
</dbReference>
<evidence type="ECO:0000256" key="2">
    <source>
        <dbReference type="ARBA" id="ARBA00011838"/>
    </source>
</evidence>
<evidence type="ECO:0000313" key="8">
    <source>
        <dbReference type="EMBL" id="OFV71818.1"/>
    </source>
</evidence>
<proteinExistence type="inferred from homology"/>
<feature type="region of interest" description="Disordered" evidence="7">
    <location>
        <begin position="51"/>
        <end position="74"/>
    </location>
</feature>
<dbReference type="InterPro" id="IPR002136">
    <property type="entry name" value="Ribosomal_uL4"/>
</dbReference>
<evidence type="ECO:0000256" key="6">
    <source>
        <dbReference type="HAMAP-Rule" id="MF_01328"/>
    </source>
</evidence>
<dbReference type="OrthoDB" id="9803201at2"/>
<gene>
    <name evidence="6 8" type="primary">rplD</name>
    <name evidence="8" type="ORF">ACWI_05660</name>
</gene>
<dbReference type="Pfam" id="PF00573">
    <property type="entry name" value="Ribosomal_L4"/>
    <property type="match status" value="1"/>
</dbReference>
<name>A0A1F2PKD5_9FIRM</name>
<evidence type="ECO:0000256" key="3">
    <source>
        <dbReference type="ARBA" id="ARBA00022980"/>
    </source>
</evidence>
<keyword evidence="3 6" id="KW-0689">Ribosomal protein</keyword>
<dbReference type="InterPro" id="IPR013005">
    <property type="entry name" value="Ribosomal_uL4-like"/>
</dbReference>
<comment type="function">
    <text evidence="6">Forms part of the polypeptide exit tunnel.</text>
</comment>
<dbReference type="GO" id="GO:1990904">
    <property type="term" value="C:ribonucleoprotein complex"/>
    <property type="evidence" value="ECO:0007669"/>
    <property type="project" value="UniProtKB-KW"/>
</dbReference>
<reference evidence="8 9" key="1">
    <citation type="submission" date="2015-09" db="EMBL/GenBank/DDBJ databases">
        <title>Genome sequence of Acetobacterium wieringae DSM 1911.</title>
        <authorList>
            <person name="Poehlein A."/>
            <person name="Bengelsdorf F.R."/>
            <person name="Schiel-Bengelsdorf B."/>
            <person name="Duerre P."/>
            <person name="Daniel R."/>
        </authorList>
    </citation>
    <scope>NUCLEOTIDE SEQUENCE [LARGE SCALE GENOMIC DNA]</scope>
    <source>
        <strain evidence="8 9">DSM 1911</strain>
    </source>
</reference>
<evidence type="ECO:0000313" key="9">
    <source>
        <dbReference type="Proteomes" id="UP000176244"/>
    </source>
</evidence>
<dbReference type="GO" id="GO:0005840">
    <property type="term" value="C:ribosome"/>
    <property type="evidence" value="ECO:0007669"/>
    <property type="project" value="UniProtKB-KW"/>
</dbReference>
<dbReference type="SUPFAM" id="SSF52166">
    <property type="entry name" value="Ribosomal protein L4"/>
    <property type="match status" value="1"/>
</dbReference>
<comment type="function">
    <text evidence="6">One of the primary rRNA binding proteins, this protein initially binds near the 5'-end of the 23S rRNA. It is important during the early stages of 50S assembly. It makes multiple contacts with different domains of the 23S rRNA in the assembled 50S subunit and ribosome.</text>
</comment>
<dbReference type="STRING" id="52694.ACWI_05660"/>
<comment type="similarity">
    <text evidence="1 6">Belongs to the universal ribosomal protein uL4 family.</text>
</comment>
<keyword evidence="4 6" id="KW-0687">Ribonucleoprotein</keyword>
<protein>
    <recommendedName>
        <fullName evidence="5 6">Large ribosomal subunit protein uL4</fullName>
    </recommendedName>
</protein>
<dbReference type="AlphaFoldDB" id="A0A1F2PKD5"/>
<sequence length="206" mass="22701">MPKIDVLDVKGNVVGDVELSEGIFGIEPNEHVVHEVVVALLANRRQGTRSALTRSEVRGGGRKPWRQKGTGRARAGTIRSPLWKGGGVIFAPKSRDYSKKVNKKVKALAMKSVFSAKAQDNELRVLNQLVMDAPKTKEMVAVLNNINAQKALIVLPENNEAIIRSANNIPKVATTTVSELNVYDMLKYDVLIMTQEALQKIEEVYA</sequence>
<dbReference type="GO" id="GO:0003735">
    <property type="term" value="F:structural constituent of ribosome"/>
    <property type="evidence" value="ECO:0007669"/>
    <property type="project" value="InterPro"/>
</dbReference>
<dbReference type="HAMAP" id="MF_01328_B">
    <property type="entry name" value="Ribosomal_uL4_B"/>
    <property type="match status" value="1"/>
</dbReference>
<organism evidence="8 9">
    <name type="scientific">Acetobacterium wieringae</name>
    <dbReference type="NCBI Taxonomy" id="52694"/>
    <lineage>
        <taxon>Bacteria</taxon>
        <taxon>Bacillati</taxon>
        <taxon>Bacillota</taxon>
        <taxon>Clostridia</taxon>
        <taxon>Eubacteriales</taxon>
        <taxon>Eubacteriaceae</taxon>
        <taxon>Acetobacterium</taxon>
    </lineage>
</organism>
<evidence type="ECO:0000256" key="5">
    <source>
        <dbReference type="ARBA" id="ARBA00035244"/>
    </source>
</evidence>
<evidence type="ECO:0000256" key="4">
    <source>
        <dbReference type="ARBA" id="ARBA00023274"/>
    </source>
</evidence>
<accession>A0A1F2PKD5</accession>
<dbReference type="PANTHER" id="PTHR10746">
    <property type="entry name" value="50S RIBOSOMAL PROTEIN L4"/>
    <property type="match status" value="1"/>
</dbReference>
<keyword evidence="6" id="KW-0699">rRNA-binding</keyword>
<comment type="subunit">
    <text evidence="2 6">Part of the 50S ribosomal subunit.</text>
</comment>
<dbReference type="NCBIfam" id="TIGR03953">
    <property type="entry name" value="rplD_bact"/>
    <property type="match status" value="1"/>
</dbReference>
<dbReference type="GO" id="GO:0006412">
    <property type="term" value="P:translation"/>
    <property type="evidence" value="ECO:0007669"/>
    <property type="project" value="UniProtKB-UniRule"/>
</dbReference>
<dbReference type="RefSeq" id="WP_070369932.1">
    <property type="nucleotide sequence ID" value="NZ_LKEU01000014.1"/>
</dbReference>
<comment type="caution">
    <text evidence="8">The sequence shown here is derived from an EMBL/GenBank/DDBJ whole genome shotgun (WGS) entry which is preliminary data.</text>
</comment>
<dbReference type="GO" id="GO:0019843">
    <property type="term" value="F:rRNA binding"/>
    <property type="evidence" value="ECO:0007669"/>
    <property type="project" value="UniProtKB-UniRule"/>
</dbReference>
<dbReference type="Gene3D" id="3.40.1370.10">
    <property type="match status" value="1"/>
</dbReference>
<dbReference type="PANTHER" id="PTHR10746:SF6">
    <property type="entry name" value="LARGE RIBOSOMAL SUBUNIT PROTEIN UL4M"/>
    <property type="match status" value="1"/>
</dbReference>
<evidence type="ECO:0000256" key="7">
    <source>
        <dbReference type="SAM" id="MobiDB-lite"/>
    </source>
</evidence>
<keyword evidence="6" id="KW-0694">RNA-binding</keyword>